<dbReference type="Pfam" id="PF07702">
    <property type="entry name" value="UTRA"/>
    <property type="match status" value="1"/>
</dbReference>
<feature type="domain" description="HTH gntR-type" evidence="4">
    <location>
        <begin position="14"/>
        <end position="82"/>
    </location>
</feature>
<dbReference type="Gene3D" id="3.40.1410.10">
    <property type="entry name" value="Chorismate lyase-like"/>
    <property type="match status" value="1"/>
</dbReference>
<dbReference type="InterPro" id="IPR011663">
    <property type="entry name" value="UTRA"/>
</dbReference>
<dbReference type="CDD" id="cd07377">
    <property type="entry name" value="WHTH_GntR"/>
    <property type="match status" value="1"/>
</dbReference>
<protein>
    <submittedName>
        <fullName evidence="5">UTRA domain-containing protein</fullName>
    </submittedName>
</protein>
<dbReference type="GO" id="GO:0003700">
    <property type="term" value="F:DNA-binding transcription factor activity"/>
    <property type="evidence" value="ECO:0007669"/>
    <property type="project" value="InterPro"/>
</dbReference>
<dbReference type="SUPFAM" id="SSF64288">
    <property type="entry name" value="Chorismate lyase-like"/>
    <property type="match status" value="1"/>
</dbReference>
<evidence type="ECO:0000256" key="1">
    <source>
        <dbReference type="ARBA" id="ARBA00023015"/>
    </source>
</evidence>
<reference evidence="5 6" key="2">
    <citation type="submission" date="2020-01" db="EMBL/GenBank/DDBJ databases">
        <title>Clostridiaceae sp. nov. isolated from the gut of human by culturomics.</title>
        <authorList>
            <person name="Chang Y."/>
        </authorList>
    </citation>
    <scope>NUCLEOTIDE SEQUENCE [LARGE SCALE GENOMIC DNA]</scope>
    <source>
        <strain evidence="5 6">DONG20-135</strain>
    </source>
</reference>
<dbReference type="InterPro" id="IPR028978">
    <property type="entry name" value="Chorismate_lyase_/UTRA_dom_sf"/>
</dbReference>
<dbReference type="PRINTS" id="PR00035">
    <property type="entry name" value="HTHGNTR"/>
</dbReference>
<evidence type="ECO:0000256" key="3">
    <source>
        <dbReference type="ARBA" id="ARBA00023163"/>
    </source>
</evidence>
<reference evidence="5 6" key="1">
    <citation type="submission" date="2019-12" db="EMBL/GenBank/DDBJ databases">
        <authorList>
            <person name="Yang R."/>
        </authorList>
    </citation>
    <scope>NUCLEOTIDE SEQUENCE [LARGE SCALE GENOMIC DNA]</scope>
    <source>
        <strain evidence="5 6">DONG20-135</strain>
    </source>
</reference>
<dbReference type="RefSeq" id="WP_160625507.1">
    <property type="nucleotide sequence ID" value="NZ_WUUQ01000003.1"/>
</dbReference>
<dbReference type="GO" id="GO:0003677">
    <property type="term" value="F:DNA binding"/>
    <property type="evidence" value="ECO:0007669"/>
    <property type="project" value="UniProtKB-KW"/>
</dbReference>
<dbReference type="EMBL" id="WUUQ01000003">
    <property type="protein sequence ID" value="MXQ74120.1"/>
    <property type="molecule type" value="Genomic_DNA"/>
</dbReference>
<evidence type="ECO:0000259" key="4">
    <source>
        <dbReference type="PROSITE" id="PS50949"/>
    </source>
</evidence>
<gene>
    <name evidence="5" type="ORF">GSF08_09235</name>
</gene>
<accession>A0A6N8U8F6</accession>
<evidence type="ECO:0000313" key="5">
    <source>
        <dbReference type="EMBL" id="MXQ74120.1"/>
    </source>
</evidence>
<keyword evidence="3" id="KW-0804">Transcription</keyword>
<keyword evidence="2" id="KW-0238">DNA-binding</keyword>
<dbReference type="PANTHER" id="PTHR44846:SF1">
    <property type="entry name" value="MANNOSYL-D-GLYCERATE TRANSPORT_METABOLISM SYSTEM REPRESSOR MNGR-RELATED"/>
    <property type="match status" value="1"/>
</dbReference>
<sequence length="252" mass="29369">MTTDYIKLNKMTATPLYYQLKESIKAAVSEGILKPNDKLPTEEELCLAFNISRPVIRQAYSELINEGIITRFKGKGTFVREQEVKGRFFRELSNFQHEMHRLGLTPSTKVLSLETISYNRRVYDEVFHLEKGEPVLHIRRLRYGNDIPIVLVETFVPLKYFPGLEKADFTSTSLYDLFEKNYSTYVAKAERTIEARIIENKDADLLEVKRHSAMHFVKTYAYDLSERMVEYSIAVYPGERNKFDVVINRSSN</sequence>
<dbReference type="PANTHER" id="PTHR44846">
    <property type="entry name" value="MANNOSYL-D-GLYCERATE TRANSPORT/METABOLISM SYSTEM REPRESSOR MNGR-RELATED"/>
    <property type="match status" value="1"/>
</dbReference>
<evidence type="ECO:0000256" key="2">
    <source>
        <dbReference type="ARBA" id="ARBA00023125"/>
    </source>
</evidence>
<comment type="caution">
    <text evidence="5">The sequence shown here is derived from an EMBL/GenBank/DDBJ whole genome shotgun (WGS) entry which is preliminary data.</text>
</comment>
<dbReference type="Gene3D" id="1.10.10.10">
    <property type="entry name" value="Winged helix-like DNA-binding domain superfamily/Winged helix DNA-binding domain"/>
    <property type="match status" value="1"/>
</dbReference>
<keyword evidence="6" id="KW-1185">Reference proteome</keyword>
<dbReference type="AlphaFoldDB" id="A0A6N8U8F6"/>
<dbReference type="InterPro" id="IPR050679">
    <property type="entry name" value="Bact_HTH_transcr_reg"/>
</dbReference>
<dbReference type="SUPFAM" id="SSF46785">
    <property type="entry name" value="Winged helix' DNA-binding domain"/>
    <property type="match status" value="1"/>
</dbReference>
<dbReference type="InterPro" id="IPR036390">
    <property type="entry name" value="WH_DNA-bd_sf"/>
</dbReference>
<dbReference type="PROSITE" id="PS50949">
    <property type="entry name" value="HTH_GNTR"/>
    <property type="match status" value="1"/>
</dbReference>
<dbReference type="InterPro" id="IPR036388">
    <property type="entry name" value="WH-like_DNA-bd_sf"/>
</dbReference>
<keyword evidence="1" id="KW-0805">Transcription regulation</keyword>
<proteinExistence type="predicted"/>
<name>A0A6N8U8F6_9FIRM</name>
<dbReference type="SMART" id="SM00345">
    <property type="entry name" value="HTH_GNTR"/>
    <property type="match status" value="1"/>
</dbReference>
<dbReference type="InterPro" id="IPR000524">
    <property type="entry name" value="Tscrpt_reg_HTH_GntR"/>
</dbReference>
<dbReference type="GO" id="GO:0045892">
    <property type="term" value="P:negative regulation of DNA-templated transcription"/>
    <property type="evidence" value="ECO:0007669"/>
    <property type="project" value="TreeGrafter"/>
</dbReference>
<evidence type="ECO:0000313" key="6">
    <source>
        <dbReference type="Proteomes" id="UP000434036"/>
    </source>
</evidence>
<dbReference type="Pfam" id="PF00392">
    <property type="entry name" value="GntR"/>
    <property type="match status" value="1"/>
</dbReference>
<organism evidence="5 6">
    <name type="scientific">Copranaerobaculum intestinale</name>
    <dbReference type="NCBI Taxonomy" id="2692629"/>
    <lineage>
        <taxon>Bacteria</taxon>
        <taxon>Bacillati</taxon>
        <taxon>Bacillota</taxon>
        <taxon>Erysipelotrichia</taxon>
        <taxon>Erysipelotrichales</taxon>
        <taxon>Erysipelotrichaceae</taxon>
        <taxon>Copranaerobaculum</taxon>
    </lineage>
</organism>
<dbReference type="SMART" id="SM00866">
    <property type="entry name" value="UTRA"/>
    <property type="match status" value="1"/>
</dbReference>
<dbReference type="Proteomes" id="UP000434036">
    <property type="component" value="Unassembled WGS sequence"/>
</dbReference>